<sequence length="229" mass="24917">MARSARFSPAPRRLPSARWLVPPLFLVLLLAGFLLAGQLRLLPDLSNPFTTETKDRTGPAVLKSLRDMSRYEGASGTFQVVVDLEKDAKFLPDAVRGSRTLFIGTGSVGAYVDLGGLGKEAVTVTEDREGATVRLPHARLEKPALDVERSYAVMKERGLLDRLGDLFSDNPGDEREVHKLAVGRIGEAAKESGLTARAERNTEDMLENLLRSLGFERVTVSFGEPGGRG</sequence>
<dbReference type="InterPro" id="IPR025324">
    <property type="entry name" value="DUF4230"/>
</dbReference>
<dbReference type="RefSeq" id="WP_100203893.1">
    <property type="nucleotide sequence ID" value="NZ_PGGW01000066.1"/>
</dbReference>
<dbReference type="AlphaFoldDB" id="A0A2M8LTH3"/>
<dbReference type="EMBL" id="PGGW01000066">
    <property type="protein sequence ID" value="PJE95250.1"/>
    <property type="molecule type" value="Genomic_DNA"/>
</dbReference>
<dbReference type="Pfam" id="PF14014">
    <property type="entry name" value="DUF4230"/>
    <property type="match status" value="1"/>
</dbReference>
<proteinExistence type="predicted"/>
<protein>
    <recommendedName>
        <fullName evidence="3">DUF4230 domain-containing protein</fullName>
    </recommendedName>
</protein>
<evidence type="ECO:0008006" key="3">
    <source>
        <dbReference type="Google" id="ProtNLM"/>
    </source>
</evidence>
<keyword evidence="2" id="KW-1185">Reference proteome</keyword>
<organism evidence="1 2">
    <name type="scientific">Streptomyces carminius</name>
    <dbReference type="NCBI Taxonomy" id="2665496"/>
    <lineage>
        <taxon>Bacteria</taxon>
        <taxon>Bacillati</taxon>
        <taxon>Actinomycetota</taxon>
        <taxon>Actinomycetes</taxon>
        <taxon>Kitasatosporales</taxon>
        <taxon>Streptomycetaceae</taxon>
        <taxon>Streptomyces</taxon>
    </lineage>
</organism>
<evidence type="ECO:0000313" key="1">
    <source>
        <dbReference type="EMBL" id="PJE95250.1"/>
    </source>
</evidence>
<dbReference type="Proteomes" id="UP000230407">
    <property type="component" value="Unassembled WGS sequence"/>
</dbReference>
<gene>
    <name evidence="1" type="ORF">CUT44_23290</name>
</gene>
<accession>A0A2M8LTH3</accession>
<evidence type="ECO:0000313" key="2">
    <source>
        <dbReference type="Proteomes" id="UP000230407"/>
    </source>
</evidence>
<reference evidence="1 2" key="1">
    <citation type="submission" date="2017-11" db="EMBL/GenBank/DDBJ databases">
        <title>Streptomyces carmine sp. nov., a novel actinomycete isolated from Sophora alopecuroides in Xinjiang, China.</title>
        <authorList>
            <person name="Wang Y."/>
            <person name="Luo X."/>
            <person name="Wan C."/>
            <person name="Zhang L."/>
        </authorList>
    </citation>
    <scope>NUCLEOTIDE SEQUENCE [LARGE SCALE GENOMIC DNA]</scope>
    <source>
        <strain evidence="1 2">TRM SA0054</strain>
    </source>
</reference>
<name>A0A2M8LTH3_9ACTN</name>
<comment type="caution">
    <text evidence="1">The sequence shown here is derived from an EMBL/GenBank/DDBJ whole genome shotgun (WGS) entry which is preliminary data.</text>
</comment>